<sequence length="46" mass="5347">YVGPLFFIESLIVAIGISKSNEPLEKLHKLEELRNKYESFIPRTVK</sequence>
<protein>
    <submittedName>
        <fullName evidence="1">SIS protein</fullName>
    </submittedName>
</protein>
<comment type="caution">
    <text evidence="1">The sequence shown here is derived from an EMBL/GenBank/DDBJ whole genome shotgun (WGS) entry which is preliminary data.</text>
</comment>
<accession>W1XUQ5</accession>
<organism evidence="1">
    <name type="scientific">human gut metagenome</name>
    <dbReference type="NCBI Taxonomy" id="408170"/>
    <lineage>
        <taxon>unclassified sequences</taxon>
        <taxon>metagenomes</taxon>
        <taxon>organismal metagenomes</taxon>
    </lineage>
</organism>
<name>W1XUQ5_9ZZZZ</name>
<proteinExistence type="predicted"/>
<dbReference type="AlphaFoldDB" id="W1XUQ5"/>
<dbReference type="EMBL" id="AZMM01011465">
    <property type="protein sequence ID" value="ETJ34103.1"/>
    <property type="molecule type" value="Genomic_DNA"/>
</dbReference>
<gene>
    <name evidence="1" type="ORF">Q604_UNBC11465G0001</name>
</gene>
<reference evidence="1" key="1">
    <citation type="submission" date="2013-12" db="EMBL/GenBank/DDBJ databases">
        <title>A Varibaculum cambriense genome reconstructed from a premature infant gut community with otherwise low bacterial novelty that shifts toward anaerobic metabolism during the third week of life.</title>
        <authorList>
            <person name="Brown C.T."/>
            <person name="Sharon I."/>
            <person name="Thomas B.C."/>
            <person name="Castelle C.J."/>
            <person name="Morowitz M.J."/>
            <person name="Banfield J.F."/>
        </authorList>
    </citation>
    <scope>NUCLEOTIDE SEQUENCE</scope>
</reference>
<evidence type="ECO:0000313" key="1">
    <source>
        <dbReference type="EMBL" id="ETJ34103.1"/>
    </source>
</evidence>
<feature type="non-terminal residue" evidence="1">
    <location>
        <position position="1"/>
    </location>
</feature>